<accession>A0AAV7WT97</accession>
<dbReference type="Proteomes" id="UP001066276">
    <property type="component" value="Chromosome 1_1"/>
</dbReference>
<comment type="caution">
    <text evidence="1">The sequence shown here is derived from an EMBL/GenBank/DDBJ whole genome shotgun (WGS) entry which is preliminary data.</text>
</comment>
<evidence type="ECO:0000313" key="2">
    <source>
        <dbReference type="Proteomes" id="UP001066276"/>
    </source>
</evidence>
<sequence>MGSPDQELECAQFAYPPVLALLGSLLRRPQLLRNSEPRAGELAVSPRLRSGGSFCPLPPAWLRRSSPAHFPTHRPLLWQAGARCCWGVTLEDRGEISAVAGCPFFMLLRTASTPSWHSGAAAILVLGGRRENTPISPKSPVKFCRRRLHCSQAAFWCRAVDRCHC</sequence>
<dbReference type="AlphaFoldDB" id="A0AAV7WT97"/>
<proteinExistence type="predicted"/>
<reference evidence="1" key="1">
    <citation type="journal article" date="2022" name="bioRxiv">
        <title>Sequencing and chromosome-scale assembly of the giantPleurodeles waltlgenome.</title>
        <authorList>
            <person name="Brown T."/>
            <person name="Elewa A."/>
            <person name="Iarovenko S."/>
            <person name="Subramanian E."/>
            <person name="Araus A.J."/>
            <person name="Petzold A."/>
            <person name="Susuki M."/>
            <person name="Suzuki K.-i.T."/>
            <person name="Hayashi T."/>
            <person name="Toyoda A."/>
            <person name="Oliveira C."/>
            <person name="Osipova E."/>
            <person name="Leigh N.D."/>
            <person name="Simon A."/>
            <person name="Yun M.H."/>
        </authorList>
    </citation>
    <scope>NUCLEOTIDE SEQUENCE</scope>
    <source>
        <strain evidence="1">20211129_DDA</strain>
        <tissue evidence="1">Liver</tissue>
    </source>
</reference>
<organism evidence="1 2">
    <name type="scientific">Pleurodeles waltl</name>
    <name type="common">Iberian ribbed newt</name>
    <dbReference type="NCBI Taxonomy" id="8319"/>
    <lineage>
        <taxon>Eukaryota</taxon>
        <taxon>Metazoa</taxon>
        <taxon>Chordata</taxon>
        <taxon>Craniata</taxon>
        <taxon>Vertebrata</taxon>
        <taxon>Euteleostomi</taxon>
        <taxon>Amphibia</taxon>
        <taxon>Batrachia</taxon>
        <taxon>Caudata</taxon>
        <taxon>Salamandroidea</taxon>
        <taxon>Salamandridae</taxon>
        <taxon>Pleurodelinae</taxon>
        <taxon>Pleurodeles</taxon>
    </lineage>
</organism>
<dbReference type="EMBL" id="JANPWB010000001">
    <property type="protein sequence ID" value="KAJ1217130.1"/>
    <property type="molecule type" value="Genomic_DNA"/>
</dbReference>
<protein>
    <submittedName>
        <fullName evidence="1">Uncharacterized protein</fullName>
    </submittedName>
</protein>
<gene>
    <name evidence="1" type="ORF">NDU88_004725</name>
</gene>
<evidence type="ECO:0000313" key="1">
    <source>
        <dbReference type="EMBL" id="KAJ1217130.1"/>
    </source>
</evidence>
<keyword evidence="2" id="KW-1185">Reference proteome</keyword>
<name>A0AAV7WT97_PLEWA</name>